<proteinExistence type="predicted"/>
<keyword evidence="3" id="KW-1185">Reference proteome</keyword>
<evidence type="ECO:0000313" key="3">
    <source>
        <dbReference type="Proteomes" id="UP001165060"/>
    </source>
</evidence>
<sequence>MSGFTEAEERSGAEADSWLGLGRSVAPVPDPLRAVSGDGAVIDELAAVTAELSKMRTGSGTSPVPSEAELIPMPDLGKPDTDSQDIKPLTGAGLGGVRPPEPPQSNVPISEGVVAEDSDEIVT</sequence>
<dbReference type="Proteomes" id="UP001165060">
    <property type="component" value="Unassembled WGS sequence"/>
</dbReference>
<organism evidence="2 3">
    <name type="scientific">Tetraparma gracilis</name>
    <dbReference type="NCBI Taxonomy" id="2962635"/>
    <lineage>
        <taxon>Eukaryota</taxon>
        <taxon>Sar</taxon>
        <taxon>Stramenopiles</taxon>
        <taxon>Ochrophyta</taxon>
        <taxon>Bolidophyceae</taxon>
        <taxon>Parmales</taxon>
        <taxon>Triparmaceae</taxon>
        <taxon>Tetraparma</taxon>
    </lineage>
</organism>
<feature type="compositionally biased region" description="Acidic residues" evidence="1">
    <location>
        <begin position="114"/>
        <end position="123"/>
    </location>
</feature>
<reference evidence="2 3" key="1">
    <citation type="journal article" date="2023" name="Commun. Biol.">
        <title>Genome analysis of Parmales, the sister group of diatoms, reveals the evolutionary specialization of diatoms from phago-mixotrophs to photoautotrophs.</title>
        <authorList>
            <person name="Ban H."/>
            <person name="Sato S."/>
            <person name="Yoshikawa S."/>
            <person name="Yamada K."/>
            <person name="Nakamura Y."/>
            <person name="Ichinomiya M."/>
            <person name="Sato N."/>
            <person name="Blanc-Mathieu R."/>
            <person name="Endo H."/>
            <person name="Kuwata A."/>
            <person name="Ogata H."/>
        </authorList>
    </citation>
    <scope>NUCLEOTIDE SEQUENCE [LARGE SCALE GENOMIC DNA]</scope>
</reference>
<protein>
    <submittedName>
        <fullName evidence="2">Uncharacterized protein</fullName>
    </submittedName>
</protein>
<evidence type="ECO:0000256" key="1">
    <source>
        <dbReference type="SAM" id="MobiDB-lite"/>
    </source>
</evidence>
<feature type="region of interest" description="Disordered" evidence="1">
    <location>
        <begin position="1"/>
        <end position="30"/>
    </location>
</feature>
<accession>A0ABQ6MGT9</accession>
<evidence type="ECO:0000313" key="2">
    <source>
        <dbReference type="EMBL" id="GMI25837.1"/>
    </source>
</evidence>
<dbReference type="EMBL" id="BRYB01001441">
    <property type="protein sequence ID" value="GMI25837.1"/>
    <property type="molecule type" value="Genomic_DNA"/>
</dbReference>
<feature type="non-terminal residue" evidence="2">
    <location>
        <position position="123"/>
    </location>
</feature>
<feature type="region of interest" description="Disordered" evidence="1">
    <location>
        <begin position="53"/>
        <end position="123"/>
    </location>
</feature>
<gene>
    <name evidence="2" type="ORF">TeGR_g12842</name>
</gene>
<comment type="caution">
    <text evidence="2">The sequence shown here is derived from an EMBL/GenBank/DDBJ whole genome shotgun (WGS) entry which is preliminary data.</text>
</comment>
<name>A0ABQ6MGT9_9STRA</name>